<keyword evidence="1" id="KW-0732">Signal</keyword>
<feature type="chain" id="PRO_5008556540" description="Porin domain-containing protein" evidence="1">
    <location>
        <begin position="22"/>
        <end position="234"/>
    </location>
</feature>
<name>A0A1B3ZGI6_9SPHN</name>
<gene>
    <name evidence="2" type="ORF">AWL63_04920</name>
</gene>
<dbReference type="Gene3D" id="2.40.160.20">
    <property type="match status" value="1"/>
</dbReference>
<dbReference type="OrthoDB" id="8479273at2"/>
<dbReference type="STRING" id="1560345.AWL63_04920"/>
<reference evidence="2 3" key="1">
    <citation type="submission" date="2016-01" db="EMBL/GenBank/DDBJ databases">
        <title>Complete genome and mega plasmid sequence of Sphingomonas panacis DCY99 elicits systemic resistance in rice to Xanthomonas oryzae.</title>
        <authorList>
            <person name="Kim Y.J."/>
            <person name="Yang D.C."/>
            <person name="Sing P."/>
        </authorList>
    </citation>
    <scope>NUCLEOTIDE SEQUENCE [LARGE SCALE GENOMIC DNA]</scope>
    <source>
        <strain evidence="2 3">DCY99</strain>
    </source>
</reference>
<evidence type="ECO:0000256" key="1">
    <source>
        <dbReference type="SAM" id="SignalP"/>
    </source>
</evidence>
<protein>
    <recommendedName>
        <fullName evidence="4">Porin domain-containing protein</fullName>
    </recommendedName>
</protein>
<dbReference type="AlphaFoldDB" id="A0A1B3ZGI6"/>
<feature type="signal peptide" evidence="1">
    <location>
        <begin position="1"/>
        <end position="21"/>
    </location>
</feature>
<dbReference type="Proteomes" id="UP000094256">
    <property type="component" value="Chromosome"/>
</dbReference>
<evidence type="ECO:0000313" key="2">
    <source>
        <dbReference type="EMBL" id="AOH86533.1"/>
    </source>
</evidence>
<organism evidence="2 3">
    <name type="scientific">Sphingomonas panacis</name>
    <dbReference type="NCBI Taxonomy" id="1560345"/>
    <lineage>
        <taxon>Bacteria</taxon>
        <taxon>Pseudomonadati</taxon>
        <taxon>Pseudomonadota</taxon>
        <taxon>Alphaproteobacteria</taxon>
        <taxon>Sphingomonadales</taxon>
        <taxon>Sphingomonadaceae</taxon>
        <taxon>Sphingomonas</taxon>
    </lineage>
</organism>
<dbReference type="EMBL" id="CP014168">
    <property type="protein sequence ID" value="AOH86533.1"/>
    <property type="molecule type" value="Genomic_DNA"/>
</dbReference>
<evidence type="ECO:0000313" key="3">
    <source>
        <dbReference type="Proteomes" id="UP000094256"/>
    </source>
</evidence>
<accession>A0A1B3ZGI6</accession>
<keyword evidence="3" id="KW-1185">Reference proteome</keyword>
<sequence length="234" mass="24021">MSGIGLGVLVAAGLVAAPAIGASDDAKARVARGAMPVFHGIGGFTPASADPRLAAIFARGGLDPSGFRFTPADSRRSGSRAVTVAVQARSVRGAVTADRAGDGAVNTVALAPIAYNLGVAVGWRRFALSGDMAKVDLAGMPGSRESADVGVSYSGKRFSGQVKAGADRPLPGGPKLVEEAPVYSVDVGGSYRLTRNLDVTAGVRYKAERSDRLTDLSVDRHDSQAVYIGTAFRF</sequence>
<dbReference type="KEGG" id="span:AWL63_04920"/>
<proteinExistence type="predicted"/>
<evidence type="ECO:0008006" key="4">
    <source>
        <dbReference type="Google" id="ProtNLM"/>
    </source>
</evidence>